<dbReference type="InterPro" id="IPR051043">
    <property type="entry name" value="Sulfatase_Mod_Factor_Kinase"/>
</dbReference>
<keyword evidence="5" id="KW-1185">Reference proteome</keyword>
<dbReference type="Proteomes" id="UP000231134">
    <property type="component" value="Unassembled WGS sequence"/>
</dbReference>
<proteinExistence type="predicted"/>
<organism evidence="4 5">
    <name type="scientific">Hallerella succinigenes</name>
    <dbReference type="NCBI Taxonomy" id="1896222"/>
    <lineage>
        <taxon>Bacteria</taxon>
        <taxon>Pseudomonadati</taxon>
        <taxon>Fibrobacterota</taxon>
        <taxon>Fibrobacteria</taxon>
        <taxon>Fibrobacterales</taxon>
        <taxon>Fibrobacteraceae</taxon>
        <taxon>Hallerella</taxon>
    </lineage>
</organism>
<dbReference type="EMBL" id="PGEX01000001">
    <property type="protein sequence ID" value="PJJ41536.1"/>
    <property type="molecule type" value="Genomic_DNA"/>
</dbReference>
<dbReference type="OrthoDB" id="9812426at2"/>
<dbReference type="PANTHER" id="PTHR23150:SF19">
    <property type="entry name" value="FORMYLGLYCINE-GENERATING ENZYME"/>
    <property type="match status" value="1"/>
</dbReference>
<feature type="signal peptide" evidence="2">
    <location>
        <begin position="1"/>
        <end position="26"/>
    </location>
</feature>
<dbReference type="SUPFAM" id="SSF56436">
    <property type="entry name" value="C-type lectin-like"/>
    <property type="match status" value="1"/>
</dbReference>
<dbReference type="RefSeq" id="WP_100425495.1">
    <property type="nucleotide sequence ID" value="NZ_PGEX01000001.1"/>
</dbReference>
<gene>
    <name evidence="4" type="ORF">BGX16_1514</name>
</gene>
<dbReference type="InterPro" id="IPR042095">
    <property type="entry name" value="SUMF_sf"/>
</dbReference>
<feature type="chain" id="PRO_5014909268" evidence="2">
    <location>
        <begin position="27"/>
        <end position="272"/>
    </location>
</feature>
<dbReference type="Pfam" id="PF03781">
    <property type="entry name" value="FGE-sulfatase"/>
    <property type="match status" value="1"/>
</dbReference>
<comment type="caution">
    <text evidence="4">The sequence shown here is derived from an EMBL/GenBank/DDBJ whole genome shotgun (WGS) entry which is preliminary data.</text>
</comment>
<dbReference type="AlphaFoldDB" id="A0A2M9A739"/>
<dbReference type="PROSITE" id="PS51257">
    <property type="entry name" value="PROKAR_LIPOPROTEIN"/>
    <property type="match status" value="1"/>
</dbReference>
<accession>A0A2M9A739</accession>
<protein>
    <submittedName>
        <fullName evidence="4">Sulfatase-modifying factor enzyme 1</fullName>
    </submittedName>
</protein>
<dbReference type="GO" id="GO:0120147">
    <property type="term" value="F:formylglycine-generating oxidase activity"/>
    <property type="evidence" value="ECO:0007669"/>
    <property type="project" value="TreeGrafter"/>
</dbReference>
<reference evidence="4 5" key="1">
    <citation type="submission" date="2017-11" db="EMBL/GenBank/DDBJ databases">
        <title>Animal gut microbial communities from fecal samples from Wisconsin, USA.</title>
        <authorList>
            <person name="Neumann A."/>
        </authorList>
    </citation>
    <scope>NUCLEOTIDE SEQUENCE [LARGE SCALE GENOMIC DNA]</scope>
    <source>
        <strain evidence="4 5">UWS3</strain>
    </source>
</reference>
<dbReference type="InterPro" id="IPR005532">
    <property type="entry name" value="SUMF_dom"/>
</dbReference>
<dbReference type="PANTHER" id="PTHR23150">
    <property type="entry name" value="SULFATASE MODIFYING FACTOR 1, 2"/>
    <property type="match status" value="1"/>
</dbReference>
<evidence type="ECO:0000313" key="4">
    <source>
        <dbReference type="EMBL" id="PJJ41536.1"/>
    </source>
</evidence>
<evidence type="ECO:0000256" key="2">
    <source>
        <dbReference type="SAM" id="SignalP"/>
    </source>
</evidence>
<feature type="domain" description="Sulfatase-modifying factor enzyme-like" evidence="3">
    <location>
        <begin position="69"/>
        <end position="229"/>
    </location>
</feature>
<evidence type="ECO:0000256" key="1">
    <source>
        <dbReference type="SAM" id="MobiDB-lite"/>
    </source>
</evidence>
<sequence>MRNRKFKVAAFVLVSMLGACSSPTNGETGGLDCPECDIKTSSASNTSSSMETSSGSNSSSGSNTSSSSVTLSVSWIKTSEFSVSQTEITQADYEALMGTLPTQMVKAKGDSFPVSNVSWYDAVLFANAFSKHLGLDTAYSYTSVNAGNKIVGLRTDLEANAVRLPTKAEWQVAARAGSLDTYYWGTAKASDYAQYNNLTDAYQLVGQKLPNAWGLYDVSGNVAEWTNDTALCGGNWTSVAKEIALDAYEKHLPDYASTTTGIRVILISKNEP</sequence>
<dbReference type="InterPro" id="IPR016187">
    <property type="entry name" value="CTDL_fold"/>
</dbReference>
<name>A0A2M9A739_9BACT</name>
<dbReference type="Gene3D" id="3.90.1580.10">
    <property type="entry name" value="paralog of FGE (formylglycine-generating enzyme)"/>
    <property type="match status" value="1"/>
</dbReference>
<evidence type="ECO:0000313" key="5">
    <source>
        <dbReference type="Proteomes" id="UP000231134"/>
    </source>
</evidence>
<feature type="region of interest" description="Disordered" evidence="1">
    <location>
        <begin position="42"/>
        <end position="67"/>
    </location>
</feature>
<keyword evidence="2" id="KW-0732">Signal</keyword>
<evidence type="ECO:0000259" key="3">
    <source>
        <dbReference type="Pfam" id="PF03781"/>
    </source>
</evidence>